<sequence length="561" mass="62656">MGTVVDDLRQRWDAHRKHAKDERAAYKAHILANKELYAKHITSDNQFPPGVKGTRVITFDFAQSVARPYHTGQTDPPYFKTLLKKALFGLVDETRSKSHFFLMDEGNTIGQNGTGTDGPDSVVSMVDYYLSQNHNGEEKLIIYWIDEAKFGNRWHRGLLRRHPDISVRVISATSFKKAREWTKDRCEGWIANLQSLGDRGSLDDPNGIWNLDESSFQLARIYDKVYAQKGAQEVPAYVKGSETDRENMTLLALGNSARKMLRPLILYKGKMHIESHFADTNDESFLSTNSSGVMNPFVLHDYLEKEWSTSITTHKNVLFFDGHTSHLNCIQFLAACMNISEKEIEVMCLPSGQTAFLQPLDKKVFGGVKQKWTKYLQDSRLDTSVDEKLSISEDRTNTCILWIKQVISGKLTASVIAREFHGHLLKAAPKKKRMIKDSRLDTSHGLALVHSGYISLKADKIRTSKEAKTKKRNDTAVNRTPAIPKVIRKTASVGAKAAAKLSESQAAPVVDPAVSSNNLGNNTAPARKAREGNSAARFNAKQAAVLIVQQLDVSPSTAAKQ</sequence>
<feature type="compositionally biased region" description="Polar residues" evidence="1">
    <location>
        <begin position="514"/>
        <end position="524"/>
    </location>
</feature>
<proteinExistence type="predicted"/>
<name>A0A1D1V2D4_RAMVA</name>
<feature type="region of interest" description="Disordered" evidence="1">
    <location>
        <begin position="506"/>
        <end position="535"/>
    </location>
</feature>
<comment type="caution">
    <text evidence="3">The sequence shown here is derived from an EMBL/GenBank/DDBJ whole genome shotgun (WGS) entry which is preliminary data.</text>
</comment>
<dbReference type="InterPro" id="IPR004875">
    <property type="entry name" value="DDE_SF_endonuclease_dom"/>
</dbReference>
<organism evidence="3 4">
    <name type="scientific">Ramazzottius varieornatus</name>
    <name type="common">Water bear</name>
    <name type="synonym">Tardigrade</name>
    <dbReference type="NCBI Taxonomy" id="947166"/>
    <lineage>
        <taxon>Eukaryota</taxon>
        <taxon>Metazoa</taxon>
        <taxon>Ecdysozoa</taxon>
        <taxon>Tardigrada</taxon>
        <taxon>Eutardigrada</taxon>
        <taxon>Parachela</taxon>
        <taxon>Hypsibioidea</taxon>
        <taxon>Ramazzottiidae</taxon>
        <taxon>Ramazzottius</taxon>
    </lineage>
</organism>
<dbReference type="Proteomes" id="UP000186922">
    <property type="component" value="Unassembled WGS sequence"/>
</dbReference>
<evidence type="ECO:0000313" key="4">
    <source>
        <dbReference type="Proteomes" id="UP000186922"/>
    </source>
</evidence>
<dbReference type="Pfam" id="PF03184">
    <property type="entry name" value="DDE_1"/>
    <property type="match status" value="1"/>
</dbReference>
<keyword evidence="4" id="KW-1185">Reference proteome</keyword>
<accession>A0A1D1V2D4</accession>
<dbReference type="GO" id="GO:0003676">
    <property type="term" value="F:nucleic acid binding"/>
    <property type="evidence" value="ECO:0007669"/>
    <property type="project" value="InterPro"/>
</dbReference>
<evidence type="ECO:0000259" key="2">
    <source>
        <dbReference type="Pfam" id="PF03184"/>
    </source>
</evidence>
<dbReference type="EMBL" id="BDGG01000002">
    <property type="protein sequence ID" value="GAU92628.1"/>
    <property type="molecule type" value="Genomic_DNA"/>
</dbReference>
<protein>
    <recommendedName>
        <fullName evidence="2">DDE-1 domain-containing protein</fullName>
    </recommendedName>
</protein>
<dbReference type="OrthoDB" id="5425161at2759"/>
<feature type="domain" description="DDE-1" evidence="2">
    <location>
        <begin position="258"/>
        <end position="418"/>
    </location>
</feature>
<gene>
    <name evidence="3" type="primary">RvY_04683-1</name>
    <name evidence="3" type="synonym">RvY_04683.1</name>
    <name evidence="3" type="ORF">RvY_04683</name>
</gene>
<evidence type="ECO:0000256" key="1">
    <source>
        <dbReference type="SAM" id="MobiDB-lite"/>
    </source>
</evidence>
<dbReference type="AlphaFoldDB" id="A0A1D1V2D4"/>
<evidence type="ECO:0000313" key="3">
    <source>
        <dbReference type="EMBL" id="GAU92628.1"/>
    </source>
</evidence>
<reference evidence="3 4" key="1">
    <citation type="journal article" date="2016" name="Nat. Commun.">
        <title>Extremotolerant tardigrade genome and improved radiotolerance of human cultured cells by tardigrade-unique protein.</title>
        <authorList>
            <person name="Hashimoto T."/>
            <person name="Horikawa D.D."/>
            <person name="Saito Y."/>
            <person name="Kuwahara H."/>
            <person name="Kozuka-Hata H."/>
            <person name="Shin-I T."/>
            <person name="Minakuchi Y."/>
            <person name="Ohishi K."/>
            <person name="Motoyama A."/>
            <person name="Aizu T."/>
            <person name="Enomoto A."/>
            <person name="Kondo K."/>
            <person name="Tanaka S."/>
            <person name="Hara Y."/>
            <person name="Koshikawa S."/>
            <person name="Sagara H."/>
            <person name="Miura T."/>
            <person name="Yokobori S."/>
            <person name="Miyagawa K."/>
            <person name="Suzuki Y."/>
            <person name="Kubo T."/>
            <person name="Oyama M."/>
            <person name="Kohara Y."/>
            <person name="Fujiyama A."/>
            <person name="Arakawa K."/>
            <person name="Katayama T."/>
            <person name="Toyoda A."/>
            <person name="Kunieda T."/>
        </authorList>
    </citation>
    <scope>NUCLEOTIDE SEQUENCE [LARGE SCALE GENOMIC DNA]</scope>
    <source>
        <strain evidence="3 4">YOKOZUNA-1</strain>
    </source>
</reference>